<dbReference type="GO" id="GO:0005576">
    <property type="term" value="C:extracellular region"/>
    <property type="evidence" value="ECO:0007669"/>
    <property type="project" value="UniProtKB-SubCell"/>
</dbReference>
<evidence type="ECO:0000256" key="6">
    <source>
        <dbReference type="ARBA" id="ARBA00022729"/>
    </source>
</evidence>
<evidence type="ECO:0000256" key="1">
    <source>
        <dbReference type="ARBA" id="ARBA00004589"/>
    </source>
</evidence>
<evidence type="ECO:0000256" key="8">
    <source>
        <dbReference type="ARBA" id="ARBA00023288"/>
    </source>
</evidence>
<feature type="domain" description="CFEM" evidence="10">
    <location>
        <begin position="48"/>
        <end position="89"/>
    </location>
</feature>
<keyword evidence="6 9" id="KW-0732">Signal</keyword>
<feature type="signal peptide" evidence="9">
    <location>
        <begin position="1"/>
        <end position="17"/>
    </location>
</feature>
<evidence type="ECO:0000256" key="9">
    <source>
        <dbReference type="SAM" id="SignalP"/>
    </source>
</evidence>
<keyword evidence="12" id="KW-1185">Reference proteome</keyword>
<comment type="caution">
    <text evidence="11">The sequence shown here is derived from an EMBL/GenBank/DDBJ whole genome shotgun (WGS) entry which is preliminary data.</text>
</comment>
<comment type="subcellular location">
    <subcellularLocation>
        <location evidence="1">Membrane</location>
        <topology evidence="1">Lipid-anchor</topology>
        <topology evidence="1">GPI-anchor</topology>
    </subcellularLocation>
    <subcellularLocation>
        <location evidence="2">Secreted</location>
    </subcellularLocation>
</comment>
<dbReference type="Pfam" id="PF05730">
    <property type="entry name" value="CFEM"/>
    <property type="match status" value="1"/>
</dbReference>
<keyword evidence="7" id="KW-1015">Disulfide bond</keyword>
<evidence type="ECO:0000256" key="3">
    <source>
        <dbReference type="ARBA" id="ARBA00010031"/>
    </source>
</evidence>
<sequence length="155" mass="16771">MKFSLAAVLATAALTVAQRTYNVTSALAPGQLEKYKCLTTEKWLKNFGIPECLHECTRNANKKDGCAYNDFACHNINYQVYSDIIEPCAFPPQLGGNGTCTLAELGAVRPKVADAGNFFNATVYAAYAGRHCKVRLSVSKTLAIIADEVTVVTTK</sequence>
<evidence type="ECO:0000256" key="5">
    <source>
        <dbReference type="ARBA" id="ARBA00022622"/>
    </source>
</evidence>
<feature type="chain" id="PRO_5040349115" description="CFEM domain-containing protein" evidence="9">
    <location>
        <begin position="18"/>
        <end position="155"/>
    </location>
</feature>
<keyword evidence="5" id="KW-0336">GPI-anchor</keyword>
<evidence type="ECO:0000256" key="7">
    <source>
        <dbReference type="ARBA" id="ARBA00023157"/>
    </source>
</evidence>
<accession>A0A9P4P653</accession>
<protein>
    <recommendedName>
        <fullName evidence="10">CFEM domain-containing protein</fullName>
    </recommendedName>
</protein>
<evidence type="ECO:0000313" key="11">
    <source>
        <dbReference type="EMBL" id="KAF2437578.1"/>
    </source>
</evidence>
<organism evidence="11 12">
    <name type="scientific">Karstenula rhodostoma CBS 690.94</name>
    <dbReference type="NCBI Taxonomy" id="1392251"/>
    <lineage>
        <taxon>Eukaryota</taxon>
        <taxon>Fungi</taxon>
        <taxon>Dikarya</taxon>
        <taxon>Ascomycota</taxon>
        <taxon>Pezizomycotina</taxon>
        <taxon>Dothideomycetes</taxon>
        <taxon>Pleosporomycetidae</taxon>
        <taxon>Pleosporales</taxon>
        <taxon>Massarineae</taxon>
        <taxon>Didymosphaeriaceae</taxon>
        <taxon>Karstenula</taxon>
    </lineage>
</organism>
<gene>
    <name evidence="11" type="ORF">P171DRAFT_449793</name>
</gene>
<keyword evidence="5" id="KW-0325">Glycoprotein</keyword>
<dbReference type="InterPro" id="IPR008427">
    <property type="entry name" value="Extracellular_membr_CFEM_dom"/>
</dbReference>
<reference evidence="11" key="1">
    <citation type="journal article" date="2020" name="Stud. Mycol.">
        <title>101 Dothideomycetes genomes: a test case for predicting lifestyles and emergence of pathogens.</title>
        <authorList>
            <person name="Haridas S."/>
            <person name="Albert R."/>
            <person name="Binder M."/>
            <person name="Bloem J."/>
            <person name="Labutti K."/>
            <person name="Salamov A."/>
            <person name="Andreopoulos B."/>
            <person name="Baker S."/>
            <person name="Barry K."/>
            <person name="Bills G."/>
            <person name="Bluhm B."/>
            <person name="Cannon C."/>
            <person name="Castanera R."/>
            <person name="Culley D."/>
            <person name="Daum C."/>
            <person name="Ezra D."/>
            <person name="Gonzalez J."/>
            <person name="Henrissat B."/>
            <person name="Kuo A."/>
            <person name="Liang C."/>
            <person name="Lipzen A."/>
            <person name="Lutzoni F."/>
            <person name="Magnuson J."/>
            <person name="Mondo S."/>
            <person name="Nolan M."/>
            <person name="Ohm R."/>
            <person name="Pangilinan J."/>
            <person name="Park H.-J."/>
            <person name="Ramirez L."/>
            <person name="Alfaro M."/>
            <person name="Sun H."/>
            <person name="Tritt A."/>
            <person name="Yoshinaga Y."/>
            <person name="Zwiers L.-H."/>
            <person name="Turgeon B."/>
            <person name="Goodwin S."/>
            <person name="Spatafora J."/>
            <person name="Crous P."/>
            <person name="Grigoriev I."/>
        </authorList>
    </citation>
    <scope>NUCLEOTIDE SEQUENCE</scope>
    <source>
        <strain evidence="11">CBS 690.94</strain>
    </source>
</reference>
<evidence type="ECO:0000313" key="12">
    <source>
        <dbReference type="Proteomes" id="UP000799764"/>
    </source>
</evidence>
<evidence type="ECO:0000259" key="10">
    <source>
        <dbReference type="Pfam" id="PF05730"/>
    </source>
</evidence>
<evidence type="ECO:0000256" key="2">
    <source>
        <dbReference type="ARBA" id="ARBA00004613"/>
    </source>
</evidence>
<keyword evidence="8" id="KW-0449">Lipoprotein</keyword>
<evidence type="ECO:0000256" key="4">
    <source>
        <dbReference type="ARBA" id="ARBA00022525"/>
    </source>
</evidence>
<keyword evidence="5" id="KW-0472">Membrane</keyword>
<keyword evidence="4" id="KW-0964">Secreted</keyword>
<dbReference type="OrthoDB" id="3932980at2759"/>
<dbReference type="Proteomes" id="UP000799764">
    <property type="component" value="Unassembled WGS sequence"/>
</dbReference>
<dbReference type="GO" id="GO:0098552">
    <property type="term" value="C:side of membrane"/>
    <property type="evidence" value="ECO:0007669"/>
    <property type="project" value="UniProtKB-KW"/>
</dbReference>
<comment type="similarity">
    <text evidence="3">Belongs to the RBT5 family.</text>
</comment>
<name>A0A9P4P653_9PLEO</name>
<dbReference type="AlphaFoldDB" id="A0A9P4P653"/>
<proteinExistence type="inferred from homology"/>
<dbReference type="EMBL" id="MU001515">
    <property type="protein sequence ID" value="KAF2437578.1"/>
    <property type="molecule type" value="Genomic_DNA"/>
</dbReference>